<keyword evidence="3" id="KW-1185">Reference proteome</keyword>
<protein>
    <submittedName>
        <fullName evidence="2">Uncharacterized protein</fullName>
    </submittedName>
</protein>
<sequence length="421" mass="47083">MTETQAQKPSTSECAVLETGKEINKSSSPVCQVTSETPSIVINARENLSSLTSADEHSRISYKDEQQYMKDLADDGFNSEDEEEEDIKEGSTSILDRARGIEEMSAKPRNIDTSSWTVTDPTHPREVQYEVLNEDDEDEEAEMLRRRVAELNAALALEPPIERVRPPQASRVAFKESLVDFEVSLSPDEQQSETGECASPPCSPVPVSVSTAEPMKLEERSMEKSAMKFAKVQSVCSSEAPSLGPPEIVTRTQPVRPEGSSRKRSSTRNGRGETVSEKGNTKDAVTSASISVSILKKGGRCIYFVLMVSYANTNFRPPGINEVFRLLDVGRTKRITQSGDVARHTERPLPVPPKVKPVSSSLSLQKTKPARFSPKTPVEKRKQQEEELEKARLMAEERRRLNDKVMQVRLQHRFESRQLYQ</sequence>
<reference evidence="2 3" key="1">
    <citation type="submission" date="2018-11" db="EMBL/GenBank/DDBJ databases">
        <authorList>
            <consortium name="Pathogen Informatics"/>
        </authorList>
    </citation>
    <scope>NUCLEOTIDE SEQUENCE [LARGE SCALE GENOMIC DNA]</scope>
</reference>
<evidence type="ECO:0000313" key="3">
    <source>
        <dbReference type="Proteomes" id="UP000281553"/>
    </source>
</evidence>
<feature type="region of interest" description="Disordered" evidence="1">
    <location>
        <begin position="238"/>
        <end position="288"/>
    </location>
</feature>
<feature type="region of interest" description="Disordered" evidence="1">
    <location>
        <begin position="337"/>
        <end position="387"/>
    </location>
</feature>
<feature type="region of interest" description="Disordered" evidence="1">
    <location>
        <begin position="184"/>
        <end position="212"/>
    </location>
</feature>
<evidence type="ECO:0000313" key="2">
    <source>
        <dbReference type="EMBL" id="VDN15947.1"/>
    </source>
</evidence>
<feature type="compositionally biased region" description="Acidic residues" evidence="1">
    <location>
        <begin position="77"/>
        <end position="87"/>
    </location>
</feature>
<gene>
    <name evidence="2" type="ORF">DILT_LOCUS11778</name>
</gene>
<evidence type="ECO:0000256" key="1">
    <source>
        <dbReference type="SAM" id="MobiDB-lite"/>
    </source>
</evidence>
<dbReference type="OrthoDB" id="6288248at2759"/>
<dbReference type="Proteomes" id="UP000281553">
    <property type="component" value="Unassembled WGS sequence"/>
</dbReference>
<name>A0A3P7LWG4_DIBLA</name>
<dbReference type="EMBL" id="UYRU01064173">
    <property type="protein sequence ID" value="VDN15947.1"/>
    <property type="molecule type" value="Genomic_DNA"/>
</dbReference>
<feature type="compositionally biased region" description="Basic and acidic residues" evidence="1">
    <location>
        <begin position="377"/>
        <end position="387"/>
    </location>
</feature>
<feature type="region of interest" description="Disordered" evidence="1">
    <location>
        <begin position="50"/>
        <end position="124"/>
    </location>
</feature>
<accession>A0A3P7LWG4</accession>
<feature type="compositionally biased region" description="Basic and acidic residues" evidence="1">
    <location>
        <begin position="54"/>
        <end position="73"/>
    </location>
</feature>
<feature type="compositionally biased region" description="Basic and acidic residues" evidence="1">
    <location>
        <begin position="96"/>
        <end position="110"/>
    </location>
</feature>
<organism evidence="2 3">
    <name type="scientific">Dibothriocephalus latus</name>
    <name type="common">Fish tapeworm</name>
    <name type="synonym">Diphyllobothrium latum</name>
    <dbReference type="NCBI Taxonomy" id="60516"/>
    <lineage>
        <taxon>Eukaryota</taxon>
        <taxon>Metazoa</taxon>
        <taxon>Spiralia</taxon>
        <taxon>Lophotrochozoa</taxon>
        <taxon>Platyhelminthes</taxon>
        <taxon>Cestoda</taxon>
        <taxon>Eucestoda</taxon>
        <taxon>Diphyllobothriidea</taxon>
        <taxon>Diphyllobothriidae</taxon>
        <taxon>Dibothriocephalus</taxon>
    </lineage>
</organism>
<feature type="compositionally biased region" description="Polar residues" evidence="1">
    <location>
        <begin position="111"/>
        <end position="120"/>
    </location>
</feature>
<feature type="compositionally biased region" description="Basic and acidic residues" evidence="1">
    <location>
        <begin position="270"/>
        <end position="281"/>
    </location>
</feature>
<dbReference type="AlphaFoldDB" id="A0A3P7LWG4"/>
<proteinExistence type="predicted"/>